<dbReference type="AlphaFoldDB" id="A0A2B4RHT4"/>
<reference evidence="3" key="1">
    <citation type="journal article" date="2017" name="bioRxiv">
        <title>Comparative analysis of the genomes of Stylophora pistillata and Acropora digitifera provides evidence for extensive differences between species of corals.</title>
        <authorList>
            <person name="Voolstra C.R."/>
            <person name="Li Y."/>
            <person name="Liew Y.J."/>
            <person name="Baumgarten S."/>
            <person name="Zoccola D."/>
            <person name="Flot J.-F."/>
            <person name="Tambutte S."/>
            <person name="Allemand D."/>
            <person name="Aranda M."/>
        </authorList>
    </citation>
    <scope>NUCLEOTIDE SEQUENCE [LARGE SCALE GENOMIC DNA]</scope>
</reference>
<feature type="region of interest" description="Disordered" evidence="1">
    <location>
        <begin position="529"/>
        <end position="559"/>
    </location>
</feature>
<sequence>MYFDVKHSSLLVYTGAKYLKTDQDRLSRSPLCQEYVLDGANLANSTKRVCYRRLRKERVSLLKETKVLQGEVEVILRRHREEKSNLEQIVHHLNFQKEGATPLGSVISGNASGLVSLRGMQAQSDCRLIKSIRRPLAPEATRDHGNRLINFQSDLTSKEGSIIPRAIEREILRRRNKRLNAIRQEQLEGVKQRERQLADTVGVYTRINMTKGSLNYKGKPKYRKDKRRTSDSRATLPTSVKCHYDLPLIELDQTVSLCSKESIEKKKFHSKYEELLPDAERMELIFPVQDSPKDKICSLVSKQTRKEFKRKKEIIRGKNMAANLQKDDHKSIQQESFSKDTERCKQPGDHMVFLRKDQSENQKDIFDEEIPVDSVAVEETSSALHNTKTKRDPQRKVDLISEEREGIISKKNNSTKMVRTVSNKIIPLLKFQRQRKPAISKDQHDFYIESVMKENNVIKKQAITELSEVPHEGDGDKSHIPLSTKKLQQLIREKVLSQSQKSDERANKKTALLTDYVRTLQKHMGIKDSEPEIASNSPDFSATPFIAAGKTGSDDKQGEKPSLLEKRLKMLQKQIIRLPTTFTLIDGDLIAD</sequence>
<name>A0A2B4RHT4_STYPI</name>
<evidence type="ECO:0000256" key="1">
    <source>
        <dbReference type="SAM" id="MobiDB-lite"/>
    </source>
</evidence>
<evidence type="ECO:0000313" key="2">
    <source>
        <dbReference type="EMBL" id="PFX17171.1"/>
    </source>
</evidence>
<dbReference type="Proteomes" id="UP000225706">
    <property type="component" value="Unassembled WGS sequence"/>
</dbReference>
<keyword evidence="3" id="KW-1185">Reference proteome</keyword>
<dbReference type="EMBL" id="LSMT01000492">
    <property type="protein sequence ID" value="PFX17171.1"/>
    <property type="molecule type" value="Genomic_DNA"/>
</dbReference>
<comment type="caution">
    <text evidence="2">The sequence shown here is derived from an EMBL/GenBank/DDBJ whole genome shotgun (WGS) entry which is preliminary data.</text>
</comment>
<organism evidence="2 3">
    <name type="scientific">Stylophora pistillata</name>
    <name type="common">Smooth cauliflower coral</name>
    <dbReference type="NCBI Taxonomy" id="50429"/>
    <lineage>
        <taxon>Eukaryota</taxon>
        <taxon>Metazoa</taxon>
        <taxon>Cnidaria</taxon>
        <taxon>Anthozoa</taxon>
        <taxon>Hexacorallia</taxon>
        <taxon>Scleractinia</taxon>
        <taxon>Astrocoeniina</taxon>
        <taxon>Pocilloporidae</taxon>
        <taxon>Stylophora</taxon>
    </lineage>
</organism>
<evidence type="ECO:0000313" key="3">
    <source>
        <dbReference type="Proteomes" id="UP000225706"/>
    </source>
</evidence>
<feature type="region of interest" description="Disordered" evidence="1">
    <location>
        <begin position="214"/>
        <end position="234"/>
    </location>
</feature>
<accession>A0A2B4RHT4</accession>
<gene>
    <name evidence="2" type="ORF">AWC38_SpisGene18519</name>
</gene>
<protein>
    <submittedName>
        <fullName evidence="2">Uncharacterized protein</fullName>
    </submittedName>
</protein>
<feature type="compositionally biased region" description="Basic residues" evidence="1">
    <location>
        <begin position="218"/>
        <end position="227"/>
    </location>
</feature>
<proteinExistence type="predicted"/>